<name>A0A8R7UFM0_TRIUA</name>
<dbReference type="GO" id="GO:0003899">
    <property type="term" value="F:DNA-directed RNA polymerase activity"/>
    <property type="evidence" value="ECO:0007669"/>
    <property type="project" value="InterPro"/>
</dbReference>
<protein>
    <recommendedName>
        <fullName evidence="9">DNA-directed RNA polymerases I, II, and III subunit RPABC5</fullName>
    </recommendedName>
</protein>
<dbReference type="PROSITE" id="PS01112">
    <property type="entry name" value="RNA_POL_N_8KD"/>
    <property type="match status" value="1"/>
</dbReference>
<dbReference type="GO" id="GO:0005666">
    <property type="term" value="C:RNA polymerase III complex"/>
    <property type="evidence" value="ECO:0007669"/>
    <property type="project" value="TreeGrafter"/>
</dbReference>
<keyword evidence="3" id="KW-0479">Metal-binding</keyword>
<dbReference type="PANTHER" id="PTHR23431">
    <property type="entry name" value="DNA-DIRECTED RNA POLYMERASES I, II, AND III SUBUNIT RPABC5 FAMILY MEMBER"/>
    <property type="match status" value="1"/>
</dbReference>
<dbReference type="GO" id="GO:0005736">
    <property type="term" value="C:RNA polymerase I complex"/>
    <property type="evidence" value="ECO:0007669"/>
    <property type="project" value="TreeGrafter"/>
</dbReference>
<keyword evidence="5" id="KW-0804">Transcription</keyword>
<comment type="subcellular location">
    <subcellularLocation>
        <location evidence="1">Nucleus</location>
    </subcellularLocation>
</comment>
<dbReference type="Proteomes" id="UP000015106">
    <property type="component" value="Chromosome 5"/>
</dbReference>
<dbReference type="InterPro" id="IPR020789">
    <property type="entry name" value="RNA_pol_suN_Zn-BS"/>
</dbReference>
<keyword evidence="4" id="KW-0862">Zinc</keyword>
<dbReference type="GO" id="GO:0003677">
    <property type="term" value="F:DNA binding"/>
    <property type="evidence" value="ECO:0007669"/>
    <property type="project" value="InterPro"/>
</dbReference>
<dbReference type="InterPro" id="IPR000268">
    <property type="entry name" value="RPABC5/Rpb10"/>
</dbReference>
<dbReference type="PANTHER" id="PTHR23431:SF9">
    <property type="entry name" value="DNA-DIRECTED RNA POLYMERASE SUBUNIT 10-LIKE PROTEIN"/>
    <property type="match status" value="1"/>
</dbReference>
<keyword evidence="2" id="KW-0240">DNA-directed RNA polymerase</keyword>
<keyword evidence="8" id="KW-1185">Reference proteome</keyword>
<dbReference type="HAMAP" id="MF_00250">
    <property type="entry name" value="RNApol_arch_Rpo10"/>
    <property type="match status" value="1"/>
</dbReference>
<evidence type="ECO:0000256" key="4">
    <source>
        <dbReference type="ARBA" id="ARBA00022833"/>
    </source>
</evidence>
<dbReference type="GO" id="GO:0006360">
    <property type="term" value="P:transcription by RNA polymerase I"/>
    <property type="evidence" value="ECO:0007669"/>
    <property type="project" value="TreeGrafter"/>
</dbReference>
<evidence type="ECO:0000256" key="6">
    <source>
        <dbReference type="ARBA" id="ARBA00025720"/>
    </source>
</evidence>
<evidence type="ECO:0000256" key="3">
    <source>
        <dbReference type="ARBA" id="ARBA00022723"/>
    </source>
</evidence>
<gene>
    <name evidence="7" type="primary">LOC125508404</name>
</gene>
<dbReference type="GO" id="GO:0006366">
    <property type="term" value="P:transcription by RNA polymerase II"/>
    <property type="evidence" value="ECO:0007669"/>
    <property type="project" value="TreeGrafter"/>
</dbReference>
<dbReference type="Gene3D" id="1.10.10.60">
    <property type="entry name" value="Homeodomain-like"/>
    <property type="match status" value="1"/>
</dbReference>
<dbReference type="EnsemblPlants" id="TuG1812G0500001311.01.T02">
    <property type="protein sequence ID" value="TuG1812G0500001311.01.T02"/>
    <property type="gene ID" value="TuG1812G0500001311.01"/>
</dbReference>
<organism evidence="7 8">
    <name type="scientific">Triticum urartu</name>
    <name type="common">Red wild einkorn</name>
    <name type="synonym">Crithodium urartu</name>
    <dbReference type="NCBI Taxonomy" id="4572"/>
    <lineage>
        <taxon>Eukaryota</taxon>
        <taxon>Viridiplantae</taxon>
        <taxon>Streptophyta</taxon>
        <taxon>Embryophyta</taxon>
        <taxon>Tracheophyta</taxon>
        <taxon>Spermatophyta</taxon>
        <taxon>Magnoliopsida</taxon>
        <taxon>Liliopsida</taxon>
        <taxon>Poales</taxon>
        <taxon>Poaceae</taxon>
        <taxon>BOP clade</taxon>
        <taxon>Pooideae</taxon>
        <taxon>Triticodae</taxon>
        <taxon>Triticeae</taxon>
        <taxon>Triticinae</taxon>
        <taxon>Triticum</taxon>
    </lineage>
</organism>
<dbReference type="Pfam" id="PF01194">
    <property type="entry name" value="RNA_pol_N"/>
    <property type="match status" value="1"/>
</dbReference>
<evidence type="ECO:0008006" key="9">
    <source>
        <dbReference type="Google" id="ProtNLM"/>
    </source>
</evidence>
<reference evidence="7" key="2">
    <citation type="submission" date="2018-03" db="EMBL/GenBank/DDBJ databases">
        <title>The Triticum urartu genome reveals the dynamic nature of wheat genome evolution.</title>
        <authorList>
            <person name="Ling H."/>
            <person name="Ma B."/>
            <person name="Shi X."/>
            <person name="Liu H."/>
            <person name="Dong L."/>
            <person name="Sun H."/>
            <person name="Cao Y."/>
            <person name="Gao Q."/>
            <person name="Zheng S."/>
            <person name="Li Y."/>
            <person name="Yu Y."/>
            <person name="Du H."/>
            <person name="Qi M."/>
            <person name="Li Y."/>
            <person name="Yu H."/>
            <person name="Cui Y."/>
            <person name="Wang N."/>
            <person name="Chen C."/>
            <person name="Wu H."/>
            <person name="Zhao Y."/>
            <person name="Zhang J."/>
            <person name="Li Y."/>
            <person name="Zhou W."/>
            <person name="Zhang B."/>
            <person name="Hu W."/>
            <person name="Eijk M."/>
            <person name="Tang J."/>
            <person name="Witsenboer H."/>
            <person name="Zhao S."/>
            <person name="Li Z."/>
            <person name="Zhang A."/>
            <person name="Wang D."/>
            <person name="Liang C."/>
        </authorList>
    </citation>
    <scope>NUCLEOTIDE SEQUENCE [LARGE SCALE GENOMIC DNA]</scope>
    <source>
        <strain evidence="7">cv. G1812</strain>
    </source>
</reference>
<evidence type="ECO:0000313" key="7">
    <source>
        <dbReference type="EnsemblPlants" id="TuG1812G0500001311.01.T02"/>
    </source>
</evidence>
<evidence type="ECO:0000313" key="8">
    <source>
        <dbReference type="Proteomes" id="UP000015106"/>
    </source>
</evidence>
<comment type="similarity">
    <text evidence="6">Belongs to the archaeal Rpo10/eukaryotic RPB10 RNA polymerase subunit family.</text>
</comment>
<dbReference type="SUPFAM" id="SSF46924">
    <property type="entry name" value="RNA polymerase subunit RPB10"/>
    <property type="match status" value="1"/>
</dbReference>
<dbReference type="FunFam" id="1.10.10.60:FF:000024">
    <property type="entry name" value="DNA-directed RNA polymerases I, II, and III subunit"/>
    <property type="match status" value="1"/>
</dbReference>
<accession>A0A8R7UFM0</accession>
<sequence length="117" mass="13559">MIIPVRCFTCGKVIGNKWDHYLDLLQADYTEGDALDALGLVRYCCRRMLMTHVDLIEKLLNYNSKLMLPGEDGDKLKLIEPILPRNLCSFVLFKMQFLMSVLRRCKMRGPEMKLVCS</sequence>
<dbReference type="NCBIfam" id="NF003089">
    <property type="entry name" value="PRK04016.1"/>
    <property type="match status" value="1"/>
</dbReference>
<proteinExistence type="inferred from homology"/>
<dbReference type="GO" id="GO:0005665">
    <property type="term" value="C:RNA polymerase II, core complex"/>
    <property type="evidence" value="ECO:0007669"/>
    <property type="project" value="TreeGrafter"/>
</dbReference>
<evidence type="ECO:0000256" key="1">
    <source>
        <dbReference type="ARBA" id="ARBA00004123"/>
    </source>
</evidence>
<evidence type="ECO:0000256" key="5">
    <source>
        <dbReference type="ARBA" id="ARBA00023163"/>
    </source>
</evidence>
<dbReference type="GO" id="GO:0042797">
    <property type="term" value="P:tRNA transcription by RNA polymerase III"/>
    <property type="evidence" value="ECO:0007669"/>
    <property type="project" value="TreeGrafter"/>
</dbReference>
<dbReference type="Gramene" id="TuG1812G0500001311.01.T02">
    <property type="protein sequence ID" value="TuG1812G0500001311.01.T02"/>
    <property type="gene ID" value="TuG1812G0500001311.01"/>
</dbReference>
<dbReference type="AlphaFoldDB" id="A0A8R7UFM0"/>
<dbReference type="GO" id="GO:0008270">
    <property type="term" value="F:zinc ion binding"/>
    <property type="evidence" value="ECO:0007669"/>
    <property type="project" value="InterPro"/>
</dbReference>
<reference evidence="7" key="3">
    <citation type="submission" date="2022-06" db="UniProtKB">
        <authorList>
            <consortium name="EnsemblPlants"/>
        </authorList>
    </citation>
    <scope>IDENTIFICATION</scope>
</reference>
<dbReference type="InterPro" id="IPR023580">
    <property type="entry name" value="RNA_pol_su_RPB10"/>
</dbReference>
<evidence type="ECO:0000256" key="2">
    <source>
        <dbReference type="ARBA" id="ARBA00022478"/>
    </source>
</evidence>
<reference evidence="8" key="1">
    <citation type="journal article" date="2013" name="Nature">
        <title>Draft genome of the wheat A-genome progenitor Triticum urartu.</title>
        <authorList>
            <person name="Ling H.Q."/>
            <person name="Zhao S."/>
            <person name="Liu D."/>
            <person name="Wang J."/>
            <person name="Sun H."/>
            <person name="Zhang C."/>
            <person name="Fan H."/>
            <person name="Li D."/>
            <person name="Dong L."/>
            <person name="Tao Y."/>
            <person name="Gao C."/>
            <person name="Wu H."/>
            <person name="Li Y."/>
            <person name="Cui Y."/>
            <person name="Guo X."/>
            <person name="Zheng S."/>
            <person name="Wang B."/>
            <person name="Yu K."/>
            <person name="Liang Q."/>
            <person name="Yang W."/>
            <person name="Lou X."/>
            <person name="Chen J."/>
            <person name="Feng M."/>
            <person name="Jian J."/>
            <person name="Zhang X."/>
            <person name="Luo G."/>
            <person name="Jiang Y."/>
            <person name="Liu J."/>
            <person name="Wang Z."/>
            <person name="Sha Y."/>
            <person name="Zhang B."/>
            <person name="Wu H."/>
            <person name="Tang D."/>
            <person name="Shen Q."/>
            <person name="Xue P."/>
            <person name="Zou S."/>
            <person name="Wang X."/>
            <person name="Liu X."/>
            <person name="Wang F."/>
            <person name="Yang Y."/>
            <person name="An X."/>
            <person name="Dong Z."/>
            <person name="Zhang K."/>
            <person name="Zhang X."/>
            <person name="Luo M.C."/>
            <person name="Dvorak J."/>
            <person name="Tong Y."/>
            <person name="Wang J."/>
            <person name="Yang H."/>
            <person name="Li Z."/>
            <person name="Wang D."/>
            <person name="Zhang A."/>
            <person name="Wang J."/>
        </authorList>
    </citation>
    <scope>NUCLEOTIDE SEQUENCE</scope>
    <source>
        <strain evidence="8">cv. G1812</strain>
    </source>
</reference>